<reference evidence="3 4" key="1">
    <citation type="submission" date="2024-09" db="EMBL/GenBank/DDBJ databases">
        <title>Rethinking Asexuality: The Enigmatic Case of Functional Sexual Genes in Lepraria (Stereocaulaceae).</title>
        <authorList>
            <person name="Doellman M."/>
            <person name="Sun Y."/>
            <person name="Barcenas-Pena A."/>
            <person name="Lumbsch H.T."/>
            <person name="Grewe F."/>
        </authorList>
    </citation>
    <scope>NUCLEOTIDE SEQUENCE [LARGE SCALE GENOMIC DNA]</scope>
    <source>
        <strain evidence="3 4">Grewe 0041</strain>
    </source>
</reference>
<dbReference type="EMBL" id="JBHFEH010000018">
    <property type="protein sequence ID" value="KAL2053932.1"/>
    <property type="molecule type" value="Genomic_DNA"/>
</dbReference>
<evidence type="ECO:0000256" key="1">
    <source>
        <dbReference type="SAM" id="Phobius"/>
    </source>
</evidence>
<protein>
    <recommendedName>
        <fullName evidence="2">DUF7729 domain-containing protein</fullName>
    </recommendedName>
</protein>
<feature type="transmembrane region" description="Helical" evidence="1">
    <location>
        <begin position="51"/>
        <end position="72"/>
    </location>
</feature>
<evidence type="ECO:0000313" key="4">
    <source>
        <dbReference type="Proteomes" id="UP001590951"/>
    </source>
</evidence>
<proteinExistence type="predicted"/>
<keyword evidence="1" id="KW-1133">Transmembrane helix</keyword>
<keyword evidence="1" id="KW-0812">Transmembrane</keyword>
<organism evidence="3 4">
    <name type="scientific">Lepraria finkii</name>
    <dbReference type="NCBI Taxonomy" id="1340010"/>
    <lineage>
        <taxon>Eukaryota</taxon>
        <taxon>Fungi</taxon>
        <taxon>Dikarya</taxon>
        <taxon>Ascomycota</taxon>
        <taxon>Pezizomycotina</taxon>
        <taxon>Lecanoromycetes</taxon>
        <taxon>OSLEUM clade</taxon>
        <taxon>Lecanoromycetidae</taxon>
        <taxon>Lecanorales</taxon>
        <taxon>Lecanorineae</taxon>
        <taxon>Stereocaulaceae</taxon>
        <taxon>Lepraria</taxon>
    </lineage>
</organism>
<name>A0ABR4B7U3_9LECA</name>
<dbReference type="Pfam" id="PF24855">
    <property type="entry name" value="DUF7729"/>
    <property type="match status" value="1"/>
</dbReference>
<gene>
    <name evidence="3" type="ORF">ABVK25_005861</name>
</gene>
<evidence type="ECO:0000313" key="3">
    <source>
        <dbReference type="EMBL" id="KAL2053932.1"/>
    </source>
</evidence>
<evidence type="ECO:0000259" key="2">
    <source>
        <dbReference type="Pfam" id="PF24855"/>
    </source>
</evidence>
<sequence length="402" mass="42783">MTTSEDSILSWSPGMAITEELGSKCGQGGMQAPEIRALHTRPRPGRRRQGAYHLPFKAIHTLVFTALMIFLLCAPTEANRQPGSRIRKSRGVGRIGEILFDARLSPEPALHRRAEASSTAAPDANATKTTSGAVATSILSAPTDSNSPLPKPFDGGIGTNFTQPSCPTFIKSMISNDTFTSCLPFSLLLQNSVSFFSASRTLSSITATLNASCNIVFPECSAIMSNYALQLRSSSACAQDYERQTPIIRQAYTGLISYDVLYRASCLKNTANANAVGQNNDNYCFANAITNATSPTDSYVYYLPLGIPLPPGSLPTCDGCLKDTMAIFATAAGNKSQPLNLDYVDAAVMVNQDCGPNFVNGTVPSARGSSSSSAATRVSHDPMLVGTIMMMLVGAVQVFAWL</sequence>
<feature type="domain" description="DUF7729" evidence="2">
    <location>
        <begin position="148"/>
        <end position="362"/>
    </location>
</feature>
<keyword evidence="1" id="KW-0472">Membrane</keyword>
<keyword evidence="4" id="KW-1185">Reference proteome</keyword>
<dbReference type="PANTHER" id="PTHR39460:SF1">
    <property type="entry name" value="C6 TRANSCRIPTION FACTOR"/>
    <property type="match status" value="1"/>
</dbReference>
<accession>A0ABR4B7U3</accession>
<comment type="caution">
    <text evidence="3">The sequence shown here is derived from an EMBL/GenBank/DDBJ whole genome shotgun (WGS) entry which is preliminary data.</text>
</comment>
<dbReference type="Proteomes" id="UP001590951">
    <property type="component" value="Unassembled WGS sequence"/>
</dbReference>
<dbReference type="PANTHER" id="PTHR39460">
    <property type="entry name" value="EXPRESSED PROTEIN"/>
    <property type="match status" value="1"/>
</dbReference>
<dbReference type="InterPro" id="IPR056146">
    <property type="entry name" value="DUF7729"/>
</dbReference>